<dbReference type="InterPro" id="IPR020845">
    <property type="entry name" value="AMP-binding_CS"/>
</dbReference>
<feature type="domain" description="AMP-binding enzyme C-terminal" evidence="2">
    <location>
        <begin position="417"/>
        <end position="491"/>
    </location>
</feature>
<dbReference type="Gene3D" id="3.40.50.12780">
    <property type="entry name" value="N-terminal domain of ligase-like"/>
    <property type="match status" value="1"/>
</dbReference>
<accession>A0A6L8VMU6</accession>
<dbReference type="InterPro" id="IPR025110">
    <property type="entry name" value="AMP-bd_C"/>
</dbReference>
<dbReference type="SUPFAM" id="SSF56801">
    <property type="entry name" value="Acetyl-CoA synthetase-like"/>
    <property type="match status" value="1"/>
</dbReference>
<sequence length="505" mass="54080">MIRLDLIAPVGTLLQRHATATPGKVAYMDDERSITWVALEAETAALARHLLAGGLQPGQSVGVWLANSVDWMVAALAILRAGGVAVPITIEATLPEAEYRISDSGARIVFVDAAARPVVAQMAATGRSLPHWIWCDGGLPMPAPSDIALPAEDIHAPAFIVYTSGTTGKPKGVVLTAHSMLWVNAACWAPIAGLSADDVVLSPLPLFHSYAINISVLGVLATGATERIMPKFSPGRALDLLQKGEVTLLPGVPTMFHYLLLTAREKAITSLGRLRLCISAGAILPAALNRDFEAQFGVELLDGYGITETSTMVTMNWPGRNRVMGSCGLPVPGVAVRIVDPETGQDRPRGEEGELICSGPNVMREYLNKPEDTAKAVRNGWYHTGDLARSDENGFLTITGRLKELVIRGGQNISPAEIEEAILQHPAVRDVAVVGVPHETLGEVPVAYVVWVADSVAFEVLIEHCRSVLAPYKVPADLRSTDIIPRTGSGKTIRFKLRELYVSQS</sequence>
<keyword evidence="4" id="KW-1185">Reference proteome</keyword>
<dbReference type="RefSeq" id="WP_161348506.1">
    <property type="nucleotide sequence ID" value="NZ_BMGW01000016.1"/>
</dbReference>
<dbReference type="Pfam" id="PF13193">
    <property type="entry name" value="AMP-binding_C"/>
    <property type="match status" value="1"/>
</dbReference>
<dbReference type="PROSITE" id="PS00455">
    <property type="entry name" value="AMP_BINDING"/>
    <property type="match status" value="1"/>
</dbReference>
<evidence type="ECO:0000313" key="4">
    <source>
        <dbReference type="Proteomes" id="UP000477083"/>
    </source>
</evidence>
<dbReference type="OrthoDB" id="9803968at2"/>
<protein>
    <submittedName>
        <fullName evidence="3">AMP-binding protein</fullName>
    </submittedName>
</protein>
<dbReference type="Gene3D" id="3.30.300.30">
    <property type="match status" value="1"/>
</dbReference>
<name>A0A6L8VMU6_9RHOB</name>
<organism evidence="3 4">
    <name type="scientific">Frigidibacter albus</name>
    <dbReference type="NCBI Taxonomy" id="1465486"/>
    <lineage>
        <taxon>Bacteria</taxon>
        <taxon>Pseudomonadati</taxon>
        <taxon>Pseudomonadota</taxon>
        <taxon>Alphaproteobacteria</taxon>
        <taxon>Rhodobacterales</taxon>
        <taxon>Paracoccaceae</taxon>
        <taxon>Frigidibacter</taxon>
    </lineage>
</organism>
<dbReference type="InterPro" id="IPR045851">
    <property type="entry name" value="AMP-bd_C_sf"/>
</dbReference>
<dbReference type="InterPro" id="IPR042099">
    <property type="entry name" value="ANL_N_sf"/>
</dbReference>
<dbReference type="PANTHER" id="PTHR43767:SF1">
    <property type="entry name" value="NONRIBOSOMAL PEPTIDE SYNTHASE PES1 (EUROFUNG)-RELATED"/>
    <property type="match status" value="1"/>
</dbReference>
<dbReference type="InterPro" id="IPR050237">
    <property type="entry name" value="ATP-dep_AMP-bd_enzyme"/>
</dbReference>
<dbReference type="PANTHER" id="PTHR43767">
    <property type="entry name" value="LONG-CHAIN-FATTY-ACID--COA LIGASE"/>
    <property type="match status" value="1"/>
</dbReference>
<dbReference type="InterPro" id="IPR000873">
    <property type="entry name" value="AMP-dep_synth/lig_dom"/>
</dbReference>
<gene>
    <name evidence="3" type="ORF">GS660_18685</name>
</gene>
<evidence type="ECO:0000259" key="2">
    <source>
        <dbReference type="Pfam" id="PF13193"/>
    </source>
</evidence>
<dbReference type="GO" id="GO:0016878">
    <property type="term" value="F:acid-thiol ligase activity"/>
    <property type="evidence" value="ECO:0007669"/>
    <property type="project" value="UniProtKB-ARBA"/>
</dbReference>
<feature type="domain" description="AMP-dependent synthetase/ligase" evidence="1">
    <location>
        <begin position="14"/>
        <end position="367"/>
    </location>
</feature>
<reference evidence="3 4" key="1">
    <citation type="submission" date="2020-01" db="EMBL/GenBank/DDBJ databases">
        <title>Frigidibacter albus SP32T (=CGMCC 1.13995T).</title>
        <authorList>
            <person name="Liao X."/>
        </authorList>
    </citation>
    <scope>NUCLEOTIDE SEQUENCE [LARGE SCALE GENOMIC DNA]</scope>
    <source>
        <strain evidence="3 4">SP32</strain>
    </source>
</reference>
<proteinExistence type="predicted"/>
<evidence type="ECO:0000259" key="1">
    <source>
        <dbReference type="Pfam" id="PF00501"/>
    </source>
</evidence>
<comment type="caution">
    <text evidence="3">The sequence shown here is derived from an EMBL/GenBank/DDBJ whole genome shotgun (WGS) entry which is preliminary data.</text>
</comment>
<dbReference type="EMBL" id="WWNR01000016">
    <property type="protein sequence ID" value="MZQ91121.1"/>
    <property type="molecule type" value="Genomic_DNA"/>
</dbReference>
<evidence type="ECO:0000313" key="3">
    <source>
        <dbReference type="EMBL" id="MZQ91121.1"/>
    </source>
</evidence>
<dbReference type="AlphaFoldDB" id="A0A6L8VMU6"/>
<dbReference type="Proteomes" id="UP000477083">
    <property type="component" value="Unassembled WGS sequence"/>
</dbReference>
<dbReference type="Pfam" id="PF00501">
    <property type="entry name" value="AMP-binding"/>
    <property type="match status" value="1"/>
</dbReference>